<keyword evidence="3" id="KW-1185">Reference proteome</keyword>
<evidence type="ECO:0000313" key="3">
    <source>
        <dbReference type="Proteomes" id="UP000199031"/>
    </source>
</evidence>
<name>A0A1I5VVX8_9BACT</name>
<feature type="transmembrane region" description="Helical" evidence="1">
    <location>
        <begin position="186"/>
        <end position="206"/>
    </location>
</feature>
<feature type="transmembrane region" description="Helical" evidence="1">
    <location>
        <begin position="12"/>
        <end position="30"/>
    </location>
</feature>
<dbReference type="STRING" id="1465490.SAMN05444277_105217"/>
<proteinExistence type="predicted"/>
<reference evidence="2 3" key="1">
    <citation type="submission" date="2016-10" db="EMBL/GenBank/DDBJ databases">
        <authorList>
            <person name="de Groot N.N."/>
        </authorList>
    </citation>
    <scope>NUCLEOTIDE SEQUENCE [LARGE SCALE GENOMIC DNA]</scope>
    <source>
        <strain evidence="2 3">DSM 28286</strain>
    </source>
</reference>
<accession>A0A1I5VVX8</accession>
<dbReference type="Pfam" id="PF07099">
    <property type="entry name" value="DUF1361"/>
    <property type="match status" value="1"/>
</dbReference>
<dbReference type="AlphaFoldDB" id="A0A1I5VVX8"/>
<feature type="transmembrane region" description="Helical" evidence="1">
    <location>
        <begin position="135"/>
        <end position="154"/>
    </location>
</feature>
<feature type="transmembrane region" description="Helical" evidence="1">
    <location>
        <begin position="36"/>
        <end position="55"/>
    </location>
</feature>
<keyword evidence="1" id="KW-0472">Membrane</keyword>
<dbReference type="OrthoDB" id="4540541at2"/>
<dbReference type="EMBL" id="FOXQ01000005">
    <property type="protein sequence ID" value="SFQ11601.1"/>
    <property type="molecule type" value="Genomic_DNA"/>
</dbReference>
<protein>
    <submittedName>
        <fullName evidence="2">Uncharacterized membrane protein</fullName>
    </submittedName>
</protein>
<dbReference type="RefSeq" id="WP_143075820.1">
    <property type="nucleotide sequence ID" value="NZ_FOXQ01000005.1"/>
</dbReference>
<feature type="transmembrane region" description="Helical" evidence="1">
    <location>
        <begin position="67"/>
        <end position="84"/>
    </location>
</feature>
<dbReference type="InterPro" id="IPR009793">
    <property type="entry name" value="DUF1361"/>
</dbReference>
<keyword evidence="1" id="KW-1133">Transmembrane helix</keyword>
<evidence type="ECO:0000313" key="2">
    <source>
        <dbReference type="EMBL" id="SFQ11601.1"/>
    </source>
</evidence>
<organism evidence="2 3">
    <name type="scientific">Parafilimonas terrae</name>
    <dbReference type="NCBI Taxonomy" id="1465490"/>
    <lineage>
        <taxon>Bacteria</taxon>
        <taxon>Pseudomonadati</taxon>
        <taxon>Bacteroidota</taxon>
        <taxon>Chitinophagia</taxon>
        <taxon>Chitinophagales</taxon>
        <taxon>Chitinophagaceae</taxon>
        <taxon>Parafilimonas</taxon>
    </lineage>
</organism>
<sequence>MKLKKLSDTKKLVLISLGFTLSLLFVRAFYTGELAYFFYPWNLFLATVPLFFSSLLKKQVTINYKSVLYFILWLLFLPNAPYLVTDIFHFEHRPLVPIWFDLMLVVSGAWNGILLCMLSLFSVEKFIRKVCNRKYVNGIMLSILVACGYGIYIGRFLRFNSWDVVTDPAGLLKASTHHIHHPVQSLNVWVFTFLFASFLSIVYFTIKKLPQALPPRQF</sequence>
<evidence type="ECO:0000256" key="1">
    <source>
        <dbReference type="SAM" id="Phobius"/>
    </source>
</evidence>
<gene>
    <name evidence="2" type="ORF">SAMN05444277_105217</name>
</gene>
<feature type="transmembrane region" description="Helical" evidence="1">
    <location>
        <begin position="96"/>
        <end position="123"/>
    </location>
</feature>
<keyword evidence="1" id="KW-0812">Transmembrane</keyword>
<dbReference type="Proteomes" id="UP000199031">
    <property type="component" value="Unassembled WGS sequence"/>
</dbReference>